<gene>
    <name evidence="1" type="ORF">S03H2_30732</name>
</gene>
<evidence type="ECO:0008006" key="2">
    <source>
        <dbReference type="Google" id="ProtNLM"/>
    </source>
</evidence>
<organism evidence="1">
    <name type="scientific">marine sediment metagenome</name>
    <dbReference type="NCBI Taxonomy" id="412755"/>
    <lineage>
        <taxon>unclassified sequences</taxon>
        <taxon>metagenomes</taxon>
        <taxon>ecological metagenomes</taxon>
    </lineage>
</organism>
<comment type="caution">
    <text evidence="1">The sequence shown here is derived from an EMBL/GenBank/DDBJ whole genome shotgun (WGS) entry which is preliminary data.</text>
</comment>
<reference evidence="1" key="1">
    <citation type="journal article" date="2014" name="Front. Microbiol.">
        <title>High frequency of phylogenetically diverse reductive dehalogenase-homologous genes in deep subseafloor sedimentary metagenomes.</title>
        <authorList>
            <person name="Kawai M."/>
            <person name="Futagami T."/>
            <person name="Toyoda A."/>
            <person name="Takaki Y."/>
            <person name="Nishi S."/>
            <person name="Hori S."/>
            <person name="Arai W."/>
            <person name="Tsubouchi T."/>
            <person name="Morono Y."/>
            <person name="Uchiyama I."/>
            <person name="Ito T."/>
            <person name="Fujiyama A."/>
            <person name="Inagaki F."/>
            <person name="Takami H."/>
        </authorList>
    </citation>
    <scope>NUCLEOTIDE SEQUENCE</scope>
    <source>
        <strain evidence="1">Expedition CK06-06</strain>
    </source>
</reference>
<feature type="non-terminal residue" evidence="1">
    <location>
        <position position="273"/>
    </location>
</feature>
<name>X1GMF6_9ZZZZ</name>
<dbReference type="EMBL" id="BARU01018597">
    <property type="protein sequence ID" value="GAH58372.1"/>
    <property type="molecule type" value="Genomic_DNA"/>
</dbReference>
<evidence type="ECO:0000313" key="1">
    <source>
        <dbReference type="EMBL" id="GAH58372.1"/>
    </source>
</evidence>
<proteinExistence type="predicted"/>
<sequence length="273" mass="31781">MTENKICFVIAPIGEPETEIRKRSDKIFKHIITPIVKPLGYTPIRADHISEPGIITNQIIQHVIEDPLVIADLTGYNPNVFYELAIRHAIKKPFIQIIDKGETIPFDIILTRTISMDITDLDNVEETKENLKQQIKNIEEGKITIDTPISYSLDLNILKKSEKPEERSIVDLVEGISEIRKTLDEIGKHVREQYYDPPTESFSSLLDVMGFYYEFSEIAMNMYEIYEEVIESLKPAEGFNDEIKMKLNYLEEMTNRLKRLKDDMIPKFVKRHY</sequence>
<protein>
    <recommendedName>
        <fullName evidence="2">Nucleoside 2-deoxyribosyltransferase</fullName>
    </recommendedName>
</protein>
<dbReference type="AlphaFoldDB" id="X1GMF6"/>
<accession>X1GMF6</accession>